<dbReference type="Pfam" id="PF13374">
    <property type="entry name" value="TPR_10"/>
    <property type="match status" value="1"/>
</dbReference>
<accession>C7N7F9</accession>
<organism evidence="1 2">
    <name type="scientific">Slackia heliotrinireducens (strain ATCC 29202 / DSM 20476 / NCTC 11029 / RHS 1)</name>
    <name type="common">Peptococcus heliotrinreducens</name>
    <dbReference type="NCBI Taxonomy" id="471855"/>
    <lineage>
        <taxon>Bacteria</taxon>
        <taxon>Bacillati</taxon>
        <taxon>Actinomycetota</taxon>
        <taxon>Coriobacteriia</taxon>
        <taxon>Eggerthellales</taxon>
        <taxon>Eggerthellaceae</taxon>
        <taxon>Slackia</taxon>
    </lineage>
</organism>
<evidence type="ECO:0000313" key="2">
    <source>
        <dbReference type="Proteomes" id="UP000002026"/>
    </source>
</evidence>
<dbReference type="Gene3D" id="1.25.40.10">
    <property type="entry name" value="Tetratricopeptide repeat domain"/>
    <property type="match status" value="1"/>
</dbReference>
<dbReference type="STRING" id="471855.Shel_18260"/>
<dbReference type="InterPro" id="IPR011990">
    <property type="entry name" value="TPR-like_helical_dom_sf"/>
</dbReference>
<name>C7N7F9_SLAHD</name>
<dbReference type="KEGG" id="shi:Shel_18260"/>
<dbReference type="EMBL" id="CP001684">
    <property type="protein sequence ID" value="ACV22844.1"/>
    <property type="molecule type" value="Genomic_DNA"/>
</dbReference>
<evidence type="ECO:0008006" key="3">
    <source>
        <dbReference type="Google" id="ProtNLM"/>
    </source>
</evidence>
<proteinExistence type="predicted"/>
<dbReference type="AlphaFoldDB" id="C7N7F9"/>
<reference evidence="1 2" key="1">
    <citation type="journal article" date="2009" name="Stand. Genomic Sci.">
        <title>Complete genome sequence of Slackia heliotrinireducens type strain (RHS 1).</title>
        <authorList>
            <person name="Pukall R."/>
            <person name="Lapidus A."/>
            <person name="Nolan M."/>
            <person name="Copeland A."/>
            <person name="Glavina Del Rio T."/>
            <person name="Lucas S."/>
            <person name="Chen F."/>
            <person name="Tice H."/>
            <person name="Cheng J.F."/>
            <person name="Chertkov O."/>
            <person name="Bruce D."/>
            <person name="Goodwin L."/>
            <person name="Kuske C."/>
            <person name="Brettin T."/>
            <person name="Detter J.C."/>
            <person name="Han C."/>
            <person name="Pitluck S."/>
            <person name="Pati A."/>
            <person name="Mavrommatis K."/>
            <person name="Ivanova N."/>
            <person name="Ovchinnikova G."/>
            <person name="Chen A."/>
            <person name="Palaniappan K."/>
            <person name="Schneider S."/>
            <person name="Rohde M."/>
            <person name="Chain P."/>
            <person name="D'haeseleer P."/>
            <person name="Goker M."/>
            <person name="Bristow J."/>
            <person name="Eisen J.A."/>
            <person name="Markowitz V."/>
            <person name="Kyrpides N.C."/>
            <person name="Klenk H.P."/>
            <person name="Hugenholtz P."/>
        </authorList>
    </citation>
    <scope>NUCLEOTIDE SEQUENCE [LARGE SCALE GENOMIC DNA]</scope>
    <source>
        <strain evidence="2">ATCC 29202 / DSM 20476 / NCTC 11029 / RHS 1</strain>
    </source>
</reference>
<evidence type="ECO:0000313" key="1">
    <source>
        <dbReference type="EMBL" id="ACV22844.1"/>
    </source>
</evidence>
<dbReference type="RefSeq" id="WP_012798946.1">
    <property type="nucleotide sequence ID" value="NC_013165.1"/>
</dbReference>
<sequence length="265" mass="29333">MADGLQPQPIPQQRIVEKLDEYMSRNDYTGAERHLLYWLEEALASGDQRGELLVRNELVGHFRKTGDKDSALTHGREAIRLIHDLGFEDTISAGTTYTNVGTACNAFGENERSLELFQAAAEIYEGNQGTRPDLLGGLYNNMALTCVALGRFDEADALYARALSSMEQVEHGELEQAITYLNMADAVVARSQAESGSDEPMDADCEATVETLLDVALELLNTPSVPRDGYYAFVCEKCAPTFAHYGYFLVDGDLRQRAQDIYAKN</sequence>
<dbReference type="Proteomes" id="UP000002026">
    <property type="component" value="Chromosome"/>
</dbReference>
<gene>
    <name evidence="1" type="ordered locus">Shel_18260</name>
</gene>
<protein>
    <recommendedName>
        <fullName evidence="3">Tetratricopeptide repeat protein</fullName>
    </recommendedName>
</protein>
<dbReference type="eggNOG" id="COG0457">
    <property type="taxonomic scope" value="Bacteria"/>
</dbReference>
<dbReference type="SUPFAM" id="SSF48452">
    <property type="entry name" value="TPR-like"/>
    <property type="match status" value="1"/>
</dbReference>
<dbReference type="HOGENOM" id="CLU_942257_0_0_11"/>
<keyword evidence="2" id="KW-1185">Reference proteome</keyword>